<dbReference type="InterPro" id="IPR032710">
    <property type="entry name" value="NTF2-like_dom_sf"/>
</dbReference>
<dbReference type="Gene3D" id="3.10.450.230">
    <property type="entry name" value="VirB8 protein"/>
    <property type="match status" value="1"/>
</dbReference>
<evidence type="ECO:0000256" key="2">
    <source>
        <dbReference type="ARBA" id="ARBA00022692"/>
    </source>
</evidence>
<reference evidence="8" key="1">
    <citation type="journal article" date="2019" name="Int. J. Syst. Evol. Microbiol.">
        <title>The Global Catalogue of Microorganisms (GCM) 10K type strain sequencing project: providing services to taxonomists for standard genome sequencing and annotation.</title>
        <authorList>
            <consortium name="The Broad Institute Genomics Platform"/>
            <consortium name="The Broad Institute Genome Sequencing Center for Infectious Disease"/>
            <person name="Wu L."/>
            <person name="Ma J."/>
        </authorList>
    </citation>
    <scope>NUCLEOTIDE SEQUENCE [LARGE SCALE GENOMIC DNA]</scope>
    <source>
        <strain evidence="8">CGMCC 1.15419</strain>
    </source>
</reference>
<feature type="domain" description="Bacterial virulence protein VirB8" evidence="6">
    <location>
        <begin position="17"/>
        <end position="221"/>
    </location>
</feature>
<dbReference type="EMBL" id="BMIV01000042">
    <property type="protein sequence ID" value="GGF81847.1"/>
    <property type="molecule type" value="Genomic_DNA"/>
</dbReference>
<evidence type="ECO:0000256" key="4">
    <source>
        <dbReference type="ARBA" id="ARBA00023136"/>
    </source>
</evidence>
<sequence length="232" mass="25584">MEKAMKDGEPDSRTILETELIFGVRRRERLAWAVAIGGVLVGLGGIALAGLTLPLKETQAFLAIVDKDTGLAERAVRIEAAGVEQGAAVEQSLLYTYVKNRETYDEADNEARILRVYRMSATRVQAALKAQWDKANPNYPPLIYGASGKVVVDVLAITPVSENTAQVRFTKRLEKPGEPDRIGKFYATVRYAFEPTTASAVELVWENPFGFTVTDYRVTAESLDAQDMEVQP</sequence>
<organism evidence="7 8">
    <name type="scientific">Paracoccus acridae</name>
    <dbReference type="NCBI Taxonomy" id="1795310"/>
    <lineage>
        <taxon>Bacteria</taxon>
        <taxon>Pseudomonadati</taxon>
        <taxon>Pseudomonadota</taxon>
        <taxon>Alphaproteobacteria</taxon>
        <taxon>Rhodobacterales</taxon>
        <taxon>Paracoccaceae</taxon>
        <taxon>Paracoccus</taxon>
    </lineage>
</organism>
<evidence type="ECO:0000256" key="3">
    <source>
        <dbReference type="ARBA" id="ARBA00022989"/>
    </source>
</evidence>
<dbReference type="Pfam" id="PF04335">
    <property type="entry name" value="VirB8"/>
    <property type="match status" value="1"/>
</dbReference>
<comment type="subcellular location">
    <subcellularLocation>
        <location evidence="1">Membrane</location>
        <topology evidence="1">Single-pass membrane protein</topology>
    </subcellularLocation>
</comment>
<dbReference type="InterPro" id="IPR007430">
    <property type="entry name" value="VirB8"/>
</dbReference>
<dbReference type="SUPFAM" id="SSF54427">
    <property type="entry name" value="NTF2-like"/>
    <property type="match status" value="1"/>
</dbReference>
<keyword evidence="4 5" id="KW-0472">Membrane</keyword>
<feature type="transmembrane region" description="Helical" evidence="5">
    <location>
        <begin position="30"/>
        <end position="53"/>
    </location>
</feature>
<evidence type="ECO:0000256" key="1">
    <source>
        <dbReference type="ARBA" id="ARBA00004167"/>
    </source>
</evidence>
<evidence type="ECO:0000256" key="5">
    <source>
        <dbReference type="SAM" id="Phobius"/>
    </source>
</evidence>
<proteinExistence type="predicted"/>
<keyword evidence="8" id="KW-1185">Reference proteome</keyword>
<evidence type="ECO:0000313" key="7">
    <source>
        <dbReference type="EMBL" id="GGF81847.1"/>
    </source>
</evidence>
<protein>
    <recommendedName>
        <fullName evidence="6">Bacterial virulence protein VirB8 domain-containing protein</fullName>
    </recommendedName>
</protein>
<evidence type="ECO:0000259" key="6">
    <source>
        <dbReference type="Pfam" id="PF04335"/>
    </source>
</evidence>
<dbReference type="CDD" id="cd16424">
    <property type="entry name" value="VirB8"/>
    <property type="match status" value="1"/>
</dbReference>
<keyword evidence="2 5" id="KW-0812">Transmembrane</keyword>
<evidence type="ECO:0000313" key="8">
    <source>
        <dbReference type="Proteomes" id="UP000640509"/>
    </source>
</evidence>
<dbReference type="Proteomes" id="UP000640509">
    <property type="component" value="Unassembled WGS sequence"/>
</dbReference>
<comment type="caution">
    <text evidence="7">The sequence shown here is derived from an EMBL/GenBank/DDBJ whole genome shotgun (WGS) entry which is preliminary data.</text>
</comment>
<keyword evidence="3 5" id="KW-1133">Transmembrane helix</keyword>
<name>A0ABQ1VMN4_9RHOB</name>
<accession>A0ABQ1VMN4</accession>
<gene>
    <name evidence="7" type="ORF">GCM10011402_38090</name>
</gene>